<keyword evidence="1" id="KW-0472">Membrane</keyword>
<dbReference type="OrthoDB" id="9797976at2"/>
<dbReference type="InterPro" id="IPR007563">
    <property type="entry name" value="DUF554"/>
</dbReference>
<dbReference type="Proteomes" id="UP000214666">
    <property type="component" value="Chromosome"/>
</dbReference>
<dbReference type="KEGG" id="pkb:B4V02_05280"/>
<reference evidence="2 3" key="1">
    <citation type="submission" date="2017-03" db="EMBL/GenBank/DDBJ databases">
        <title>Complete genome sequence of Paenibacillus Kribbensis producing bioflocculants.</title>
        <authorList>
            <person name="Lee H.-G."/>
            <person name="Oh H.-M."/>
        </authorList>
    </citation>
    <scope>NUCLEOTIDE SEQUENCE [LARGE SCALE GENOMIC DNA]</scope>
    <source>
        <strain evidence="2 3">AM49</strain>
    </source>
</reference>
<dbReference type="PANTHER" id="PTHR36111:SF2">
    <property type="entry name" value="INNER MEMBRANE PROTEIN"/>
    <property type="match status" value="1"/>
</dbReference>
<dbReference type="Pfam" id="PF04474">
    <property type="entry name" value="DUF554"/>
    <property type="match status" value="1"/>
</dbReference>
<dbReference type="RefSeq" id="WP_094154003.1">
    <property type="nucleotide sequence ID" value="NZ_CP020028.1"/>
</dbReference>
<keyword evidence="1" id="KW-1133">Transmembrane helix</keyword>
<feature type="transmembrane region" description="Helical" evidence="1">
    <location>
        <begin position="6"/>
        <end position="25"/>
    </location>
</feature>
<proteinExistence type="predicted"/>
<protein>
    <recommendedName>
        <fullName evidence="4">DUF554 domain-containing protein</fullName>
    </recommendedName>
</protein>
<name>A0A222WK13_9BACL</name>
<evidence type="ECO:0000313" key="3">
    <source>
        <dbReference type="Proteomes" id="UP000214666"/>
    </source>
</evidence>
<keyword evidence="3" id="KW-1185">Reference proteome</keyword>
<keyword evidence="1" id="KW-0812">Transmembrane</keyword>
<dbReference type="PANTHER" id="PTHR36111">
    <property type="entry name" value="INNER MEMBRANE PROTEIN-RELATED"/>
    <property type="match status" value="1"/>
</dbReference>
<accession>A0A222WK13</accession>
<organism evidence="2 3">
    <name type="scientific">Paenibacillus kribbensis</name>
    <dbReference type="NCBI Taxonomy" id="172713"/>
    <lineage>
        <taxon>Bacteria</taxon>
        <taxon>Bacillati</taxon>
        <taxon>Bacillota</taxon>
        <taxon>Bacilli</taxon>
        <taxon>Bacillales</taxon>
        <taxon>Paenibacillaceae</taxon>
        <taxon>Paenibacillus</taxon>
    </lineage>
</organism>
<feature type="transmembrane region" description="Helical" evidence="1">
    <location>
        <begin position="178"/>
        <end position="200"/>
    </location>
</feature>
<feature type="transmembrane region" description="Helical" evidence="1">
    <location>
        <begin position="136"/>
        <end position="166"/>
    </location>
</feature>
<evidence type="ECO:0000313" key="2">
    <source>
        <dbReference type="EMBL" id="ASR46143.1"/>
    </source>
</evidence>
<feature type="transmembrane region" description="Helical" evidence="1">
    <location>
        <begin position="32"/>
        <end position="50"/>
    </location>
</feature>
<gene>
    <name evidence="2" type="ORF">B4V02_05280</name>
</gene>
<evidence type="ECO:0000256" key="1">
    <source>
        <dbReference type="SAM" id="Phobius"/>
    </source>
</evidence>
<feature type="transmembrane region" description="Helical" evidence="1">
    <location>
        <begin position="97"/>
        <end position="116"/>
    </location>
</feature>
<feature type="transmembrane region" description="Helical" evidence="1">
    <location>
        <begin position="206"/>
        <end position="224"/>
    </location>
</feature>
<sequence length="225" mass="24090">MIGTFVNIGTILVGSIVGSVIRKGLKEKYQNILYDAMGLAATGLGIHAVIKNMSNSTYPVLFIVSLAMGGILGTAIELDGKFNKLVEKYSKTDLGQGLSTAIMLFCLGTLSILGPIESALNQNDTYLFTNAALDLVTSLVLASTYGIGIALSALVLFIWQGSIFLLAHQVAPFLTPEFMTEVSIIGGFLILASGLSILKIKSFRTFNLLPSLLVPAVWFLLIHLF</sequence>
<dbReference type="STRING" id="172713.GCA_001705305_04480"/>
<dbReference type="EMBL" id="CP020028">
    <property type="protein sequence ID" value="ASR46143.1"/>
    <property type="molecule type" value="Genomic_DNA"/>
</dbReference>
<feature type="transmembrane region" description="Helical" evidence="1">
    <location>
        <begin position="56"/>
        <end position="76"/>
    </location>
</feature>
<evidence type="ECO:0008006" key="4">
    <source>
        <dbReference type="Google" id="ProtNLM"/>
    </source>
</evidence>
<dbReference type="AlphaFoldDB" id="A0A222WK13"/>